<proteinExistence type="predicted"/>
<dbReference type="RefSeq" id="WP_171777983.1">
    <property type="nucleotide sequence ID" value="NZ_CP045273.1"/>
</dbReference>
<dbReference type="AlphaFoldDB" id="A0A6M6DZH0"/>
<dbReference type="EMBL" id="CP045273">
    <property type="protein sequence ID" value="QJX80000.1"/>
    <property type="molecule type" value="Genomic_DNA"/>
</dbReference>
<evidence type="ECO:0000313" key="1">
    <source>
        <dbReference type="EMBL" id="QJX80000.1"/>
    </source>
</evidence>
<geneLocation type="plasmid" evidence="2">
    <name>pfdu301a</name>
</geneLocation>
<organism evidence="1 2">
    <name type="scientific">Priestia megaterium</name>
    <name type="common">Bacillus megaterium</name>
    <dbReference type="NCBI Taxonomy" id="1404"/>
    <lineage>
        <taxon>Bacteria</taxon>
        <taxon>Bacillati</taxon>
        <taxon>Bacillota</taxon>
        <taxon>Bacilli</taxon>
        <taxon>Bacillales</taxon>
        <taxon>Bacillaceae</taxon>
        <taxon>Priestia</taxon>
    </lineage>
</organism>
<evidence type="ECO:0000313" key="2">
    <source>
        <dbReference type="Proteomes" id="UP000501076"/>
    </source>
</evidence>
<protein>
    <submittedName>
        <fullName evidence="1">Uncharacterized protein</fullName>
    </submittedName>
</protein>
<name>A0A6M6DZH0_PRIMG</name>
<keyword evidence="1" id="KW-0614">Plasmid</keyword>
<dbReference type="Proteomes" id="UP000501076">
    <property type="component" value="Plasmid pFDU301A"/>
</dbReference>
<sequence length="309" mass="36240">MNITEVLTTKEKVKGFLKEAGEDRNKTELIIYIESDSIEGLKYKFFDDIATGNESKIDQFLSNSVEEIRTRVLRFVDEAGSDRIHYELKRYVDSDTIEVLQEKFCEFFDAMDGELEIKWEETDPRKRWTKQLNKTKFNVIEVFEDTYGYVLQDVIVDLQTYTDEQLDNYVSGFYDNVEHLKEGASEGWRWWLAEVIAQQVPRNDKTDKCFDKDIDLYKYLKGTYDIELGCYHCDEKEAFLETADGKNICHHCRIVRYWKCEHCNMLFDADNTCITPAEKVYCITDAPSNDNGEVITPTGEIYKEEEMLG</sequence>
<accession>A0A6M6DZH0</accession>
<reference evidence="1 2" key="1">
    <citation type="submission" date="2019-10" db="EMBL/GenBank/DDBJ databases">
        <title>Complete genome sequences for adaption low water activity.</title>
        <authorList>
            <person name="Zhao L."/>
            <person name="Zhong J."/>
        </authorList>
    </citation>
    <scope>NUCLEOTIDE SEQUENCE [LARGE SCALE GENOMIC DNA]</scope>
    <source>
        <strain evidence="1 2">FDU301</strain>
        <plasmid evidence="2">pfdu301a</plasmid>
    </source>
</reference>
<gene>
    <name evidence="1" type="ORF">FDZ14_28260</name>
</gene>